<dbReference type="InterPro" id="IPR025996">
    <property type="entry name" value="MT1864/Rv1816-like_C"/>
</dbReference>
<keyword evidence="1" id="KW-0805">Transcription regulation</keyword>
<dbReference type="AlphaFoldDB" id="A0A1S1QN50"/>
<dbReference type="InterPro" id="IPR001647">
    <property type="entry name" value="HTH_TetR"/>
</dbReference>
<comment type="caution">
    <text evidence="7">The sequence shown here is derived from an EMBL/GenBank/DDBJ whole genome shotgun (WGS) entry which is preliminary data.</text>
</comment>
<feature type="domain" description="HTH tetR-type" evidence="6">
    <location>
        <begin position="20"/>
        <end position="80"/>
    </location>
</feature>
<sequence>MAPALPLPRTAPRPEPPVRSPRATEIVEAAQRLLETEGAESLTMRRLGEVLGIRAPSLYKHLPGKPAVETALIETALWGIGDALHRVVDAAGPGDVVGRLLAEYRRFALARPNLYRLVAADPIGRADLTPGLEGWSGEPFYRATAEPYVAQALWAAAHGTVTLELSDRFLPGSDLDRTWAALARAFTAHAGD</sequence>
<dbReference type="SUPFAM" id="SSF48498">
    <property type="entry name" value="Tetracyclin repressor-like, C-terminal domain"/>
    <property type="match status" value="1"/>
</dbReference>
<evidence type="ECO:0000256" key="4">
    <source>
        <dbReference type="PROSITE-ProRule" id="PRU00335"/>
    </source>
</evidence>
<evidence type="ECO:0000256" key="3">
    <source>
        <dbReference type="ARBA" id="ARBA00023163"/>
    </source>
</evidence>
<feature type="DNA-binding region" description="H-T-H motif" evidence="4">
    <location>
        <begin position="43"/>
        <end position="62"/>
    </location>
</feature>
<dbReference type="GO" id="GO:0000976">
    <property type="term" value="F:transcription cis-regulatory region binding"/>
    <property type="evidence" value="ECO:0007669"/>
    <property type="project" value="TreeGrafter"/>
</dbReference>
<dbReference type="EMBL" id="MBLM01000123">
    <property type="protein sequence ID" value="OHV35127.1"/>
    <property type="molecule type" value="Genomic_DNA"/>
</dbReference>
<dbReference type="Proteomes" id="UP000179627">
    <property type="component" value="Unassembled WGS sequence"/>
</dbReference>
<gene>
    <name evidence="7" type="ORF">CC117_20070</name>
</gene>
<accession>A0A1S1QN50</accession>
<dbReference type="Gene3D" id="1.10.357.10">
    <property type="entry name" value="Tetracycline Repressor, domain 2"/>
    <property type="match status" value="1"/>
</dbReference>
<protein>
    <submittedName>
        <fullName evidence="7">TetR family transcriptional regulator</fullName>
    </submittedName>
</protein>
<reference evidence="8" key="1">
    <citation type="submission" date="2016-07" db="EMBL/GenBank/DDBJ databases">
        <title>Sequence Frankia sp. strain CcI1.17.</title>
        <authorList>
            <person name="Ghodhbane-Gtari F."/>
            <person name="Swanson E."/>
            <person name="Gueddou A."/>
            <person name="Morris K."/>
            <person name="Hezbri K."/>
            <person name="Ktari A."/>
            <person name="Nouioui I."/>
            <person name="Abebe-Akele F."/>
            <person name="Simpson S."/>
            <person name="Thomas K."/>
            <person name="Gtari M."/>
            <person name="Tisa L.S."/>
            <person name="Hurst S."/>
        </authorList>
    </citation>
    <scope>NUCLEOTIDE SEQUENCE [LARGE SCALE GENOMIC DNA]</scope>
    <source>
        <strain evidence="8">Cc1.17</strain>
    </source>
</reference>
<evidence type="ECO:0000256" key="2">
    <source>
        <dbReference type="ARBA" id="ARBA00023125"/>
    </source>
</evidence>
<dbReference type="GO" id="GO:0003700">
    <property type="term" value="F:DNA-binding transcription factor activity"/>
    <property type="evidence" value="ECO:0007669"/>
    <property type="project" value="TreeGrafter"/>
</dbReference>
<feature type="region of interest" description="Disordered" evidence="5">
    <location>
        <begin position="1"/>
        <end position="21"/>
    </location>
</feature>
<evidence type="ECO:0000259" key="6">
    <source>
        <dbReference type="PROSITE" id="PS50977"/>
    </source>
</evidence>
<proteinExistence type="predicted"/>
<dbReference type="InterPro" id="IPR009057">
    <property type="entry name" value="Homeodomain-like_sf"/>
</dbReference>
<evidence type="ECO:0000313" key="7">
    <source>
        <dbReference type="EMBL" id="OHV35127.1"/>
    </source>
</evidence>
<dbReference type="Pfam" id="PF13305">
    <property type="entry name" value="TetR_C_33"/>
    <property type="match status" value="1"/>
</dbReference>
<keyword evidence="3" id="KW-0804">Transcription</keyword>
<organism evidence="7 8">
    <name type="scientific">Parafrankia colletiae</name>
    <dbReference type="NCBI Taxonomy" id="573497"/>
    <lineage>
        <taxon>Bacteria</taxon>
        <taxon>Bacillati</taxon>
        <taxon>Actinomycetota</taxon>
        <taxon>Actinomycetes</taxon>
        <taxon>Frankiales</taxon>
        <taxon>Frankiaceae</taxon>
        <taxon>Parafrankia</taxon>
    </lineage>
</organism>
<dbReference type="InterPro" id="IPR050109">
    <property type="entry name" value="HTH-type_TetR-like_transc_reg"/>
</dbReference>
<feature type="compositionally biased region" description="Pro residues" evidence="5">
    <location>
        <begin position="1"/>
        <end position="19"/>
    </location>
</feature>
<keyword evidence="2 4" id="KW-0238">DNA-binding</keyword>
<evidence type="ECO:0000256" key="1">
    <source>
        <dbReference type="ARBA" id="ARBA00023015"/>
    </source>
</evidence>
<dbReference type="Pfam" id="PF00440">
    <property type="entry name" value="TetR_N"/>
    <property type="match status" value="1"/>
</dbReference>
<dbReference type="SUPFAM" id="SSF46689">
    <property type="entry name" value="Homeodomain-like"/>
    <property type="match status" value="1"/>
</dbReference>
<evidence type="ECO:0000313" key="8">
    <source>
        <dbReference type="Proteomes" id="UP000179627"/>
    </source>
</evidence>
<dbReference type="InterPro" id="IPR036271">
    <property type="entry name" value="Tet_transcr_reg_TetR-rel_C_sf"/>
</dbReference>
<dbReference type="PROSITE" id="PS50977">
    <property type="entry name" value="HTH_TETR_2"/>
    <property type="match status" value="1"/>
</dbReference>
<dbReference type="PANTHER" id="PTHR30055">
    <property type="entry name" value="HTH-TYPE TRANSCRIPTIONAL REGULATOR RUTR"/>
    <property type="match status" value="1"/>
</dbReference>
<evidence type="ECO:0000256" key="5">
    <source>
        <dbReference type="SAM" id="MobiDB-lite"/>
    </source>
</evidence>
<keyword evidence="8" id="KW-1185">Reference proteome</keyword>
<name>A0A1S1QN50_9ACTN</name>
<dbReference type="PANTHER" id="PTHR30055:SF234">
    <property type="entry name" value="HTH-TYPE TRANSCRIPTIONAL REGULATOR BETI"/>
    <property type="match status" value="1"/>
</dbReference>
<dbReference type="Gene3D" id="1.10.10.60">
    <property type="entry name" value="Homeodomain-like"/>
    <property type="match status" value="1"/>
</dbReference>